<sequence>MSKISIVIAEDQTLVRDGLTALIGLEDDMEVVGVCGNGEDAYNLVRQWRPRIVLMDIQMPVMDGIAATRLIKRDFPETLVLILTTFSEDRYIVEGLVHGASGYLLKDLPAAKLIAVLRDADRGELLLTSTIAAKLAGRLQQLSAVAPFAPSPLEAEFTPREIEVIERLVERKSNREIAAELYITEGTVKNYISVIYEKLGTNERLKAIALLKAMLQQAGHR</sequence>
<feature type="modified residue" description="4-aspartylphosphate" evidence="5">
    <location>
        <position position="56"/>
    </location>
</feature>
<accession>A0A4Y8PZ90</accession>
<dbReference type="Pfam" id="PF00196">
    <property type="entry name" value="GerE"/>
    <property type="match status" value="1"/>
</dbReference>
<dbReference type="InterPro" id="IPR058245">
    <property type="entry name" value="NreC/VraR/RcsB-like_REC"/>
</dbReference>
<feature type="domain" description="HTH luxR-type" evidence="6">
    <location>
        <begin position="150"/>
        <end position="215"/>
    </location>
</feature>
<dbReference type="GO" id="GO:0003677">
    <property type="term" value="F:DNA binding"/>
    <property type="evidence" value="ECO:0007669"/>
    <property type="project" value="UniProtKB-KW"/>
</dbReference>
<dbReference type="RefSeq" id="WP_134754110.1">
    <property type="nucleotide sequence ID" value="NZ_MYFO02000009.1"/>
</dbReference>
<dbReference type="EMBL" id="MYFO01000018">
    <property type="protein sequence ID" value="TFE86607.1"/>
    <property type="molecule type" value="Genomic_DNA"/>
</dbReference>
<evidence type="ECO:0000256" key="5">
    <source>
        <dbReference type="PROSITE-ProRule" id="PRU00169"/>
    </source>
</evidence>
<dbReference type="CDD" id="cd17535">
    <property type="entry name" value="REC_NarL-like"/>
    <property type="match status" value="1"/>
</dbReference>
<dbReference type="Proteomes" id="UP000298246">
    <property type="component" value="Unassembled WGS sequence"/>
</dbReference>
<dbReference type="GO" id="GO:0000160">
    <property type="term" value="P:phosphorelay signal transduction system"/>
    <property type="evidence" value="ECO:0007669"/>
    <property type="project" value="InterPro"/>
</dbReference>
<dbReference type="AlphaFoldDB" id="A0A4Y8PZ90"/>
<dbReference type="Pfam" id="PF00072">
    <property type="entry name" value="Response_reg"/>
    <property type="match status" value="1"/>
</dbReference>
<evidence type="ECO:0000313" key="8">
    <source>
        <dbReference type="EMBL" id="TFE86607.1"/>
    </source>
</evidence>
<evidence type="ECO:0000259" key="6">
    <source>
        <dbReference type="PROSITE" id="PS50043"/>
    </source>
</evidence>
<comment type="caution">
    <text evidence="8">The sequence shown here is derived from an EMBL/GenBank/DDBJ whole genome shotgun (WGS) entry which is preliminary data.</text>
</comment>
<evidence type="ECO:0000256" key="3">
    <source>
        <dbReference type="ARBA" id="ARBA00023125"/>
    </source>
</evidence>
<feature type="domain" description="Response regulatory" evidence="7">
    <location>
        <begin position="5"/>
        <end position="121"/>
    </location>
</feature>
<dbReference type="GO" id="GO:0006355">
    <property type="term" value="P:regulation of DNA-templated transcription"/>
    <property type="evidence" value="ECO:0007669"/>
    <property type="project" value="InterPro"/>
</dbReference>
<organism evidence="8 9">
    <name type="scientific">Paenibacillus athensensis</name>
    <dbReference type="NCBI Taxonomy" id="1967502"/>
    <lineage>
        <taxon>Bacteria</taxon>
        <taxon>Bacillati</taxon>
        <taxon>Bacillota</taxon>
        <taxon>Bacilli</taxon>
        <taxon>Bacillales</taxon>
        <taxon>Paenibacillaceae</taxon>
        <taxon>Paenibacillus</taxon>
    </lineage>
</organism>
<name>A0A4Y8PZ90_9BACL</name>
<evidence type="ECO:0000313" key="9">
    <source>
        <dbReference type="Proteomes" id="UP000298246"/>
    </source>
</evidence>
<keyword evidence="4" id="KW-0804">Transcription</keyword>
<dbReference type="PRINTS" id="PR00038">
    <property type="entry name" value="HTHLUXR"/>
</dbReference>
<dbReference type="CDD" id="cd06170">
    <property type="entry name" value="LuxR_C_like"/>
    <property type="match status" value="1"/>
</dbReference>
<evidence type="ECO:0000256" key="2">
    <source>
        <dbReference type="ARBA" id="ARBA00023015"/>
    </source>
</evidence>
<keyword evidence="1 5" id="KW-0597">Phosphoprotein</keyword>
<evidence type="ECO:0000256" key="1">
    <source>
        <dbReference type="ARBA" id="ARBA00022553"/>
    </source>
</evidence>
<dbReference type="Gene3D" id="3.40.50.2300">
    <property type="match status" value="1"/>
</dbReference>
<keyword evidence="9" id="KW-1185">Reference proteome</keyword>
<dbReference type="OrthoDB" id="9780153at2"/>
<proteinExistence type="predicted"/>
<reference evidence="8 9" key="1">
    <citation type="submission" date="2017-03" db="EMBL/GenBank/DDBJ databases">
        <title>Isolation of Levoglucosan Utilizing Bacteria.</title>
        <authorList>
            <person name="Arya A.S."/>
        </authorList>
    </citation>
    <scope>NUCLEOTIDE SEQUENCE [LARGE SCALE GENOMIC DNA]</scope>
    <source>
        <strain evidence="8 9">MEC069</strain>
    </source>
</reference>
<dbReference type="PROSITE" id="PS50043">
    <property type="entry name" value="HTH_LUXR_2"/>
    <property type="match status" value="1"/>
</dbReference>
<dbReference type="PANTHER" id="PTHR43214">
    <property type="entry name" value="TWO-COMPONENT RESPONSE REGULATOR"/>
    <property type="match status" value="1"/>
</dbReference>
<gene>
    <name evidence="8" type="ORF">B5M42_14715</name>
</gene>
<evidence type="ECO:0000256" key="4">
    <source>
        <dbReference type="ARBA" id="ARBA00023163"/>
    </source>
</evidence>
<dbReference type="InterPro" id="IPR016032">
    <property type="entry name" value="Sig_transdc_resp-reg_C-effctor"/>
</dbReference>
<keyword evidence="3 8" id="KW-0238">DNA-binding</keyword>
<protein>
    <submittedName>
        <fullName evidence="8">DNA-binding response regulator</fullName>
    </submittedName>
</protein>
<dbReference type="SMART" id="SM00421">
    <property type="entry name" value="HTH_LUXR"/>
    <property type="match status" value="1"/>
</dbReference>
<dbReference type="InterPro" id="IPR000792">
    <property type="entry name" value="Tscrpt_reg_LuxR_C"/>
</dbReference>
<dbReference type="InterPro" id="IPR039420">
    <property type="entry name" value="WalR-like"/>
</dbReference>
<evidence type="ECO:0000259" key="7">
    <source>
        <dbReference type="PROSITE" id="PS50110"/>
    </source>
</evidence>
<dbReference type="SUPFAM" id="SSF52172">
    <property type="entry name" value="CheY-like"/>
    <property type="match status" value="1"/>
</dbReference>
<dbReference type="SUPFAM" id="SSF46894">
    <property type="entry name" value="C-terminal effector domain of the bipartite response regulators"/>
    <property type="match status" value="1"/>
</dbReference>
<dbReference type="SMART" id="SM00448">
    <property type="entry name" value="REC"/>
    <property type="match status" value="1"/>
</dbReference>
<dbReference type="InterPro" id="IPR011006">
    <property type="entry name" value="CheY-like_superfamily"/>
</dbReference>
<dbReference type="PROSITE" id="PS50110">
    <property type="entry name" value="RESPONSE_REGULATORY"/>
    <property type="match status" value="1"/>
</dbReference>
<keyword evidence="2" id="KW-0805">Transcription regulation</keyword>
<dbReference type="InterPro" id="IPR001789">
    <property type="entry name" value="Sig_transdc_resp-reg_receiver"/>
</dbReference>